<dbReference type="Proteomes" id="UP000016570">
    <property type="component" value="Unassembled WGS sequence"/>
</dbReference>
<evidence type="ECO:0000259" key="4">
    <source>
        <dbReference type="PROSITE" id="PS50887"/>
    </source>
</evidence>
<dbReference type="InterPro" id="IPR029787">
    <property type="entry name" value="Nucleotide_cyclase"/>
</dbReference>
<proteinExistence type="predicted"/>
<evidence type="ECO:0000313" key="6">
    <source>
        <dbReference type="Proteomes" id="UP000016570"/>
    </source>
</evidence>
<dbReference type="CDD" id="cd12913">
    <property type="entry name" value="PDC1_MCP_like"/>
    <property type="match status" value="1"/>
</dbReference>
<dbReference type="CDD" id="cd01948">
    <property type="entry name" value="EAL"/>
    <property type="match status" value="1"/>
</dbReference>
<dbReference type="SMART" id="SM00304">
    <property type="entry name" value="HAMP"/>
    <property type="match status" value="1"/>
</dbReference>
<organism evidence="5 6">
    <name type="scientific">Vibrio proteolyticus NBRC 13287</name>
    <dbReference type="NCBI Taxonomy" id="1219065"/>
    <lineage>
        <taxon>Bacteria</taxon>
        <taxon>Pseudomonadati</taxon>
        <taxon>Pseudomonadota</taxon>
        <taxon>Gammaproteobacteria</taxon>
        <taxon>Vibrionales</taxon>
        <taxon>Vibrionaceae</taxon>
        <taxon>Vibrio</taxon>
    </lineage>
</organism>
<dbReference type="AlphaFoldDB" id="U2ZZ40"/>
<evidence type="ECO:0000259" key="2">
    <source>
        <dbReference type="PROSITE" id="PS50883"/>
    </source>
</evidence>
<dbReference type="PANTHER" id="PTHR33121:SF70">
    <property type="entry name" value="SIGNALING PROTEIN YKOW"/>
    <property type="match status" value="1"/>
</dbReference>
<evidence type="ECO:0008006" key="7">
    <source>
        <dbReference type="Google" id="ProtNLM"/>
    </source>
</evidence>
<dbReference type="CDD" id="cd01949">
    <property type="entry name" value="GGDEF"/>
    <property type="match status" value="1"/>
</dbReference>
<keyword evidence="1" id="KW-1133">Transmembrane helix</keyword>
<dbReference type="InterPro" id="IPR035919">
    <property type="entry name" value="EAL_sf"/>
</dbReference>
<dbReference type="InterPro" id="IPR043128">
    <property type="entry name" value="Rev_trsase/Diguanyl_cyclase"/>
</dbReference>
<dbReference type="Gene3D" id="6.10.340.10">
    <property type="match status" value="1"/>
</dbReference>
<dbReference type="PANTHER" id="PTHR33121">
    <property type="entry name" value="CYCLIC DI-GMP PHOSPHODIESTERASE PDEF"/>
    <property type="match status" value="1"/>
</dbReference>
<dbReference type="eggNOG" id="COG5001">
    <property type="taxonomic scope" value="Bacteria"/>
</dbReference>
<dbReference type="PROSITE" id="PS50887">
    <property type="entry name" value="GGDEF"/>
    <property type="match status" value="1"/>
</dbReference>
<evidence type="ECO:0000313" key="5">
    <source>
        <dbReference type="EMBL" id="GAD66705.1"/>
    </source>
</evidence>
<protein>
    <recommendedName>
        <fullName evidence="7">Signaling protein</fullName>
    </recommendedName>
</protein>
<accession>U2ZZ40</accession>
<feature type="domain" description="GGDEF" evidence="4">
    <location>
        <begin position="450"/>
        <end position="584"/>
    </location>
</feature>
<reference evidence="5 6" key="1">
    <citation type="submission" date="2013-09" db="EMBL/GenBank/DDBJ databases">
        <title>Whole genome shotgun sequence of Vibrio proteolyticus NBRC 13287.</title>
        <authorList>
            <person name="Isaki S."/>
            <person name="Hosoyama A."/>
            <person name="Numata M."/>
            <person name="Hashimoto M."/>
            <person name="Hosoyama Y."/>
            <person name="Tsuchikane K."/>
            <person name="Noguchi M."/>
            <person name="Hirakata S."/>
            <person name="Ichikawa N."/>
            <person name="Ohji S."/>
            <person name="Yamazoe A."/>
            <person name="Fujita N."/>
        </authorList>
    </citation>
    <scope>NUCLEOTIDE SEQUENCE [LARGE SCALE GENOMIC DNA]</scope>
    <source>
        <strain evidence="5 6">NBRC 13287</strain>
    </source>
</reference>
<dbReference type="STRING" id="1219065.VPR01S_04_03090"/>
<dbReference type="SUPFAM" id="SSF55073">
    <property type="entry name" value="Nucleotide cyclase"/>
    <property type="match status" value="1"/>
</dbReference>
<keyword evidence="6" id="KW-1185">Reference proteome</keyword>
<sequence length="846" mass="94434">MRLASKITLRTAVVVPFVMIVLFTIGVIVAAQKRNYEEMVQDVSLKQLGSLTNNVTLELRNFLEAPFQINQILSHGISYHQLYPSADLSAVENYLRSSFTRIYQPLQQIDVISFGSEGAEYVGIRKEPNQKYALMVKDARTAQVLTIYQSDRISDDVRSSIADYNPKLRPWYTPIVANPEPAWSPIYANVDEKQEVTLSALAPVMDGSQLLGVMVTDVKINTFNAFLRRLHRNTTALVYLTDNQQRLIASSSKSSIVSWGTEQTQAGERLLATESINPVIAAGSEYARQHQLTQNKSTQHFSFAQDGDRYFSLLTPYHDPHGLQWYIGVSIAETDLLGTLPQKQEKSWLLGIGVSVIGILLGLVAFNRIMAPITTTANTARRIAQGDWDSQLPKPGQIYETSMLVNAFNEMTNSLKASFDALRYQLLYDSLTKLYSRQGLIDTGNNLFHLNGSLLLIGVNKFREINDSLGHNHGDQLLLNIAERLRSFTSPDSLLARIGGDEFAIYLPDPMSAAQVHDMANHIQQRFAAPFRMQGEHIVVSVSVGVVAECRETDMATWLRNGSIALSNAKRELSGISDYSPEMADLSLKRTRMLTKIRSGIERQEFVPFYQPIVDLNSGEIVGAEALARWLSPTTGMIPPIEFIALAEDSGLIGQIGEQILYQACRDTMLGIEQGKWSADFKLHVNLSVNQLSQPNLLTSLSEILRNTGMNASNLTLEITESRIVDKDPVIADNMRSIKQLGINIGIDDFGTGYSSLAYLHQLPFDCLKIDRAFVEKMRPDTLHDSIVAAIITMTKSMQVDLIAEGVETEEQAQMLQQLHCPHAQGYLYSRPVPFDEWPTDLVNMH</sequence>
<keyword evidence="1" id="KW-0812">Transmembrane</keyword>
<dbReference type="EMBL" id="BATJ01000004">
    <property type="protein sequence ID" value="GAD66705.1"/>
    <property type="molecule type" value="Genomic_DNA"/>
</dbReference>
<dbReference type="GO" id="GO:0071111">
    <property type="term" value="F:cyclic-guanylate-specific phosphodiesterase activity"/>
    <property type="evidence" value="ECO:0007669"/>
    <property type="project" value="InterPro"/>
</dbReference>
<dbReference type="PROSITE" id="PS50883">
    <property type="entry name" value="EAL"/>
    <property type="match status" value="1"/>
</dbReference>
<dbReference type="Pfam" id="PF00672">
    <property type="entry name" value="HAMP"/>
    <property type="match status" value="1"/>
</dbReference>
<feature type="domain" description="HAMP" evidence="3">
    <location>
        <begin position="367"/>
        <end position="420"/>
    </location>
</feature>
<evidence type="ECO:0000256" key="1">
    <source>
        <dbReference type="SAM" id="Phobius"/>
    </source>
</evidence>
<name>U2ZZ40_VIBPR</name>
<dbReference type="Gene3D" id="3.20.20.450">
    <property type="entry name" value="EAL domain"/>
    <property type="match status" value="1"/>
</dbReference>
<dbReference type="SUPFAM" id="SSF158472">
    <property type="entry name" value="HAMP domain-like"/>
    <property type="match status" value="1"/>
</dbReference>
<comment type="caution">
    <text evidence="5">The sequence shown here is derived from an EMBL/GenBank/DDBJ whole genome shotgun (WGS) entry which is preliminary data.</text>
</comment>
<dbReference type="InterPro" id="IPR050706">
    <property type="entry name" value="Cyclic-di-GMP_PDE-like"/>
</dbReference>
<dbReference type="Pfam" id="PF00990">
    <property type="entry name" value="GGDEF"/>
    <property type="match status" value="1"/>
</dbReference>
<gene>
    <name evidence="5" type="ORF">VPR01S_04_03090</name>
</gene>
<dbReference type="SMART" id="SM00267">
    <property type="entry name" value="GGDEF"/>
    <property type="match status" value="1"/>
</dbReference>
<dbReference type="Gene3D" id="3.30.70.270">
    <property type="match status" value="1"/>
</dbReference>
<feature type="transmembrane region" description="Helical" evidence="1">
    <location>
        <begin position="12"/>
        <end position="31"/>
    </location>
</feature>
<dbReference type="NCBIfam" id="TIGR00254">
    <property type="entry name" value="GGDEF"/>
    <property type="match status" value="1"/>
</dbReference>
<dbReference type="InterPro" id="IPR000160">
    <property type="entry name" value="GGDEF_dom"/>
</dbReference>
<dbReference type="InterPro" id="IPR003660">
    <property type="entry name" value="HAMP_dom"/>
</dbReference>
<dbReference type="CDD" id="cd06225">
    <property type="entry name" value="HAMP"/>
    <property type="match status" value="1"/>
</dbReference>
<evidence type="ECO:0000259" key="3">
    <source>
        <dbReference type="PROSITE" id="PS50885"/>
    </source>
</evidence>
<dbReference type="InterPro" id="IPR001633">
    <property type="entry name" value="EAL_dom"/>
</dbReference>
<dbReference type="SUPFAM" id="SSF141868">
    <property type="entry name" value="EAL domain-like"/>
    <property type="match status" value="1"/>
</dbReference>
<keyword evidence="1" id="KW-0472">Membrane</keyword>
<dbReference type="SMART" id="SM00052">
    <property type="entry name" value="EAL"/>
    <property type="match status" value="1"/>
</dbReference>
<dbReference type="Gene3D" id="3.30.450.20">
    <property type="entry name" value="PAS domain"/>
    <property type="match status" value="1"/>
</dbReference>
<dbReference type="PROSITE" id="PS50885">
    <property type="entry name" value="HAMP"/>
    <property type="match status" value="1"/>
</dbReference>
<feature type="domain" description="EAL" evidence="2">
    <location>
        <begin position="590"/>
        <end position="846"/>
    </location>
</feature>
<dbReference type="Pfam" id="PF00563">
    <property type="entry name" value="EAL"/>
    <property type="match status" value="1"/>
</dbReference>
<dbReference type="GO" id="GO:0016020">
    <property type="term" value="C:membrane"/>
    <property type="evidence" value="ECO:0007669"/>
    <property type="project" value="InterPro"/>
</dbReference>
<dbReference type="GO" id="GO:0007165">
    <property type="term" value="P:signal transduction"/>
    <property type="evidence" value="ECO:0007669"/>
    <property type="project" value="InterPro"/>
</dbReference>
<dbReference type="RefSeq" id="WP_021704683.1">
    <property type="nucleotide sequence ID" value="NZ_BATJ01000004.1"/>
</dbReference>